<gene>
    <name evidence="1" type="ORF">HF325_000292</name>
</gene>
<dbReference type="Proteomes" id="UP000649328">
    <property type="component" value="Unassembled WGS sequence"/>
</dbReference>
<dbReference type="EMBL" id="JACBPP010000001">
    <property type="protein sequence ID" value="KAF8004835.1"/>
    <property type="molecule type" value="Genomic_DNA"/>
</dbReference>
<evidence type="ECO:0000313" key="2">
    <source>
        <dbReference type="Proteomes" id="UP000649328"/>
    </source>
</evidence>
<keyword evidence="2" id="KW-1185">Reference proteome</keyword>
<dbReference type="OrthoDB" id="2020542at2759"/>
<comment type="caution">
    <text evidence="1">The sequence shown here is derived from an EMBL/GenBank/DDBJ whole genome shotgun (WGS) entry which is preliminary data.</text>
</comment>
<reference evidence="1" key="1">
    <citation type="submission" date="2020-10" db="EMBL/GenBank/DDBJ databases">
        <title>The Whole-Genome Sequence of Metschnikowia persimmonesis, a Novel Endophytic Yeast Species Isolated from Medicinal Plant Diospyros kaki Thumb.</title>
        <authorList>
            <person name="Rahmat E."/>
            <person name="Kang Y."/>
        </authorList>
    </citation>
    <scope>NUCLEOTIDE SEQUENCE</scope>
    <source>
        <strain evidence="1">KIOM G15050</strain>
    </source>
</reference>
<protein>
    <submittedName>
        <fullName evidence="1">Uncharacterized protein</fullName>
    </submittedName>
</protein>
<organism evidence="1 2">
    <name type="scientific">Metschnikowia pulcherrima</name>
    <dbReference type="NCBI Taxonomy" id="27326"/>
    <lineage>
        <taxon>Eukaryota</taxon>
        <taxon>Fungi</taxon>
        <taxon>Dikarya</taxon>
        <taxon>Ascomycota</taxon>
        <taxon>Saccharomycotina</taxon>
        <taxon>Pichiomycetes</taxon>
        <taxon>Metschnikowiaceae</taxon>
        <taxon>Metschnikowia</taxon>
    </lineage>
</organism>
<accession>A0A8H7GW20</accession>
<dbReference type="AlphaFoldDB" id="A0A8H7GW20"/>
<proteinExistence type="predicted"/>
<evidence type="ECO:0000313" key="1">
    <source>
        <dbReference type="EMBL" id="KAF8004835.1"/>
    </source>
</evidence>
<sequence length="99" mass="11064">MKDHENKLTHKQLEEELALLTFSDLPAKGQHIILNELMKKLSKKEHTAVIFSTLPAPQIGTHLDDNESFAYTNSLAIWLDDLAPILLLNSQAVTVTTSL</sequence>
<name>A0A8H7GW20_9ASCO</name>